<evidence type="ECO:0000313" key="2">
    <source>
        <dbReference type="Proteomes" id="UP000318815"/>
    </source>
</evidence>
<protein>
    <recommendedName>
        <fullName evidence="3">Methyltransferase type 11</fullName>
    </recommendedName>
</protein>
<dbReference type="RefSeq" id="WP_146306959.1">
    <property type="nucleotide sequence ID" value="NZ_VOHS01000026.1"/>
</dbReference>
<dbReference type="EMBL" id="VOHS01000026">
    <property type="protein sequence ID" value="TWV98084.1"/>
    <property type="molecule type" value="Genomic_DNA"/>
</dbReference>
<dbReference type="Proteomes" id="UP000318815">
    <property type="component" value="Unassembled WGS sequence"/>
</dbReference>
<sequence length="75" mass="8444">MVEVFKTTVNSRTNALLLLEQIHNTYSSYTANFDLEDCDRILRVECASGKVDELCLIRLLQKAGFDAAVLEDESC</sequence>
<dbReference type="OrthoDB" id="1036397at2"/>
<keyword evidence="2" id="KW-1185">Reference proteome</keyword>
<accession>A0A5C6LP61</accession>
<reference evidence="1 2" key="1">
    <citation type="submission" date="2019-08" db="EMBL/GenBank/DDBJ databases">
        <title>Whole genome sequencing of chitin degrading bacteria Chitinophaga pinensis YS16.</title>
        <authorList>
            <person name="Singh R.P."/>
            <person name="Manchanda G."/>
            <person name="Maurya I.K."/>
            <person name="Joshi N.K."/>
            <person name="Srivastava A.K."/>
        </authorList>
    </citation>
    <scope>NUCLEOTIDE SEQUENCE [LARGE SCALE GENOMIC DNA]</scope>
    <source>
        <strain evidence="1 2">YS-16</strain>
    </source>
</reference>
<organism evidence="1 2">
    <name type="scientific">Chitinophaga pinensis</name>
    <dbReference type="NCBI Taxonomy" id="79329"/>
    <lineage>
        <taxon>Bacteria</taxon>
        <taxon>Pseudomonadati</taxon>
        <taxon>Bacteroidota</taxon>
        <taxon>Chitinophagia</taxon>
        <taxon>Chitinophagales</taxon>
        <taxon>Chitinophagaceae</taxon>
        <taxon>Chitinophaga</taxon>
    </lineage>
</organism>
<name>A0A5C6LP61_9BACT</name>
<comment type="caution">
    <text evidence="1">The sequence shown here is derived from an EMBL/GenBank/DDBJ whole genome shotgun (WGS) entry which is preliminary data.</text>
</comment>
<dbReference type="AlphaFoldDB" id="A0A5C6LP61"/>
<evidence type="ECO:0000313" key="1">
    <source>
        <dbReference type="EMBL" id="TWV98084.1"/>
    </source>
</evidence>
<gene>
    <name evidence="1" type="ORF">FEF09_21195</name>
</gene>
<evidence type="ECO:0008006" key="3">
    <source>
        <dbReference type="Google" id="ProtNLM"/>
    </source>
</evidence>
<proteinExistence type="predicted"/>